<protein>
    <submittedName>
        <fullName evidence="1">Uncharacterized protein</fullName>
    </submittedName>
</protein>
<evidence type="ECO:0000313" key="2">
    <source>
        <dbReference type="Proteomes" id="UP000030645"/>
    </source>
</evidence>
<name>W9RS20_9ROSA</name>
<dbReference type="Proteomes" id="UP000030645">
    <property type="component" value="Unassembled WGS sequence"/>
</dbReference>
<dbReference type="EMBL" id="KE345116">
    <property type="protein sequence ID" value="EXB93958.1"/>
    <property type="molecule type" value="Genomic_DNA"/>
</dbReference>
<proteinExistence type="predicted"/>
<accession>W9RS20</accession>
<gene>
    <name evidence="1" type="ORF">L484_015503</name>
</gene>
<organism evidence="1 2">
    <name type="scientific">Morus notabilis</name>
    <dbReference type="NCBI Taxonomy" id="981085"/>
    <lineage>
        <taxon>Eukaryota</taxon>
        <taxon>Viridiplantae</taxon>
        <taxon>Streptophyta</taxon>
        <taxon>Embryophyta</taxon>
        <taxon>Tracheophyta</taxon>
        <taxon>Spermatophyta</taxon>
        <taxon>Magnoliopsida</taxon>
        <taxon>eudicotyledons</taxon>
        <taxon>Gunneridae</taxon>
        <taxon>Pentapetalae</taxon>
        <taxon>rosids</taxon>
        <taxon>fabids</taxon>
        <taxon>Rosales</taxon>
        <taxon>Moraceae</taxon>
        <taxon>Moreae</taxon>
        <taxon>Morus</taxon>
    </lineage>
</organism>
<dbReference type="AlphaFoldDB" id="W9RS20"/>
<evidence type="ECO:0000313" key="1">
    <source>
        <dbReference type="EMBL" id="EXB93958.1"/>
    </source>
</evidence>
<sequence length="126" mass="13947">MHLGEWDQIMKSLAKTGFEQSATCKVPALPERLSARQMSSQKDIPAQHPRIKYKDLISSKSTRTGECRKRNDNKRAIGYGVKIIGGRDRRQSGGGLCRAPTHVPSVVNSTATYPEAHNLDAQMETP</sequence>
<reference evidence="2" key="1">
    <citation type="submission" date="2013-01" db="EMBL/GenBank/DDBJ databases">
        <title>Draft Genome Sequence of a Mulberry Tree, Morus notabilis C.K. Schneid.</title>
        <authorList>
            <person name="He N."/>
            <person name="Zhao S."/>
        </authorList>
    </citation>
    <scope>NUCLEOTIDE SEQUENCE</scope>
</reference>
<keyword evidence="2" id="KW-1185">Reference proteome</keyword>